<protein>
    <submittedName>
        <fullName evidence="1">Uncharacterized protein</fullName>
    </submittedName>
</protein>
<accession>A0ABR6RR11</accession>
<reference evidence="1 2" key="1">
    <citation type="submission" date="2020-04" db="EMBL/GenBank/DDBJ databases">
        <title>The draft genome of Kluyvera sichuanensis strain SCKS090646.</title>
        <authorList>
            <person name="Wei L."/>
            <person name="Liu L."/>
            <person name="Feng Y."/>
            <person name="Zong Z."/>
        </authorList>
    </citation>
    <scope>NUCLEOTIDE SEQUENCE [LARGE SCALE GENOMIC DNA]</scope>
    <source>
        <strain evidence="1 2">090646</strain>
    </source>
</reference>
<organism evidence="1 2">
    <name type="scientific">Kluyvera sichuanensis</name>
    <dbReference type="NCBI Taxonomy" id="2725494"/>
    <lineage>
        <taxon>Bacteria</taxon>
        <taxon>Pseudomonadati</taxon>
        <taxon>Pseudomonadota</taxon>
        <taxon>Gammaproteobacteria</taxon>
        <taxon>Enterobacterales</taxon>
        <taxon>Enterobacteriaceae</taxon>
        <taxon>Kluyvera</taxon>
    </lineage>
</organism>
<evidence type="ECO:0000313" key="1">
    <source>
        <dbReference type="EMBL" id="MBC1185568.1"/>
    </source>
</evidence>
<name>A0ABR6RR11_9ENTR</name>
<comment type="caution">
    <text evidence="1">The sequence shown here is derived from an EMBL/GenBank/DDBJ whole genome shotgun (WGS) entry which is preliminary data.</text>
</comment>
<dbReference type="EMBL" id="JABBJF010000004">
    <property type="protein sequence ID" value="MBC1185568.1"/>
    <property type="molecule type" value="Genomic_DNA"/>
</dbReference>
<sequence>MSHHNTLALLNWYRSKNVAAVMTPAGIVFMGMRNITAQQRETLLAIPQTELESALRWQQ</sequence>
<keyword evidence="2" id="KW-1185">Reference proteome</keyword>
<gene>
    <name evidence="1" type="ORF">HII27_07530</name>
</gene>
<proteinExistence type="predicted"/>
<evidence type="ECO:0000313" key="2">
    <source>
        <dbReference type="Proteomes" id="UP000607331"/>
    </source>
</evidence>
<dbReference type="RefSeq" id="WP_185667302.1">
    <property type="nucleotide sequence ID" value="NZ_JABBJF010000004.1"/>
</dbReference>
<dbReference type="Proteomes" id="UP000607331">
    <property type="component" value="Unassembled WGS sequence"/>
</dbReference>